<proteinExistence type="inferred from homology"/>
<reference evidence="7" key="1">
    <citation type="submission" date="2020-12" db="EMBL/GenBank/DDBJ databases">
        <title>Bacterial taxonomy.</title>
        <authorList>
            <person name="Pan X."/>
        </authorList>
    </citation>
    <scope>NUCLEOTIDE SEQUENCE</scope>
    <source>
        <strain evidence="7">B2012</strain>
    </source>
</reference>
<evidence type="ECO:0000256" key="5">
    <source>
        <dbReference type="ARBA" id="ARBA00023163"/>
    </source>
</evidence>
<evidence type="ECO:0000256" key="4">
    <source>
        <dbReference type="ARBA" id="ARBA00023159"/>
    </source>
</evidence>
<feature type="domain" description="HTH lysR-type" evidence="6">
    <location>
        <begin position="4"/>
        <end position="61"/>
    </location>
</feature>
<evidence type="ECO:0000313" key="8">
    <source>
        <dbReference type="Proteomes" id="UP000609531"/>
    </source>
</evidence>
<protein>
    <submittedName>
        <fullName evidence="7">LysR family transcriptional regulator</fullName>
    </submittedName>
</protein>
<dbReference type="Gene3D" id="1.10.10.10">
    <property type="entry name" value="Winged helix-like DNA-binding domain superfamily/Winged helix DNA-binding domain"/>
    <property type="match status" value="1"/>
</dbReference>
<evidence type="ECO:0000256" key="1">
    <source>
        <dbReference type="ARBA" id="ARBA00009437"/>
    </source>
</evidence>
<keyword evidence="8" id="KW-1185">Reference proteome</keyword>
<dbReference type="GO" id="GO:0003677">
    <property type="term" value="F:DNA binding"/>
    <property type="evidence" value="ECO:0007669"/>
    <property type="project" value="UniProtKB-KW"/>
</dbReference>
<dbReference type="RefSeq" id="WP_198880084.1">
    <property type="nucleotide sequence ID" value="NZ_JAEKJA010000001.1"/>
</dbReference>
<gene>
    <name evidence="7" type="ORF">JCR33_00675</name>
</gene>
<dbReference type="Gene3D" id="3.40.190.10">
    <property type="entry name" value="Periplasmic binding protein-like II"/>
    <property type="match status" value="2"/>
</dbReference>
<dbReference type="PANTHER" id="PTHR30346">
    <property type="entry name" value="TRANSCRIPTIONAL DUAL REGULATOR HCAR-RELATED"/>
    <property type="match status" value="1"/>
</dbReference>
<keyword evidence="2" id="KW-0805">Transcription regulation</keyword>
<dbReference type="InterPro" id="IPR036388">
    <property type="entry name" value="WH-like_DNA-bd_sf"/>
</dbReference>
<keyword evidence="5" id="KW-0804">Transcription</keyword>
<dbReference type="GO" id="GO:0032993">
    <property type="term" value="C:protein-DNA complex"/>
    <property type="evidence" value="ECO:0007669"/>
    <property type="project" value="TreeGrafter"/>
</dbReference>
<keyword evidence="4" id="KW-0010">Activator</keyword>
<dbReference type="GO" id="GO:0003700">
    <property type="term" value="F:DNA-binding transcription factor activity"/>
    <property type="evidence" value="ECO:0007669"/>
    <property type="project" value="InterPro"/>
</dbReference>
<evidence type="ECO:0000256" key="3">
    <source>
        <dbReference type="ARBA" id="ARBA00023125"/>
    </source>
</evidence>
<name>A0A934ICT1_9HYPH</name>
<evidence type="ECO:0000256" key="2">
    <source>
        <dbReference type="ARBA" id="ARBA00023015"/>
    </source>
</evidence>
<dbReference type="SUPFAM" id="SSF46785">
    <property type="entry name" value="Winged helix' DNA-binding domain"/>
    <property type="match status" value="1"/>
</dbReference>
<sequence>MINLNIRHLYYFIILVESGSFSKAAAHIGIGQSTLSGAIQGLEATIGGPLLDRTGRELVLLPLGEAVLRRARDIMAQIGELPDLAARSARPLSSRLRLGLIPSIAPFLLPRMLKSLKRAFPELDLYVREGMTHTLLSEVRTGRLDVALIADINGAEDFDIAEIGRDPLLLVVPTDHPLAGRNAAGPEDIEGEQLLLLDKGHCLRQHVLTAVGADHVTEAAAVSAFTIPTLMHMVEAHIGITLIPEVAVRAGAASQSDVRTVRFDSPHAWRTLGLASRPRAARSADFDALAEHLRAEGLIGIGPQ</sequence>
<dbReference type="InterPro" id="IPR000847">
    <property type="entry name" value="LysR_HTH_N"/>
</dbReference>
<dbReference type="AlphaFoldDB" id="A0A934ICT1"/>
<evidence type="ECO:0000259" key="6">
    <source>
        <dbReference type="PROSITE" id="PS50931"/>
    </source>
</evidence>
<dbReference type="PANTHER" id="PTHR30346:SF26">
    <property type="entry name" value="HYDROGEN PEROXIDE-INDUCIBLE GENES ACTIVATOR"/>
    <property type="match status" value="1"/>
</dbReference>
<dbReference type="InterPro" id="IPR005119">
    <property type="entry name" value="LysR_subst-bd"/>
</dbReference>
<dbReference type="Pfam" id="PF00126">
    <property type="entry name" value="HTH_1"/>
    <property type="match status" value="1"/>
</dbReference>
<dbReference type="InterPro" id="IPR036390">
    <property type="entry name" value="WH_DNA-bd_sf"/>
</dbReference>
<organism evidence="7 8">
    <name type="scientific">Acuticoccus mangrovi</name>
    <dbReference type="NCBI Taxonomy" id="2796142"/>
    <lineage>
        <taxon>Bacteria</taxon>
        <taxon>Pseudomonadati</taxon>
        <taxon>Pseudomonadota</taxon>
        <taxon>Alphaproteobacteria</taxon>
        <taxon>Hyphomicrobiales</taxon>
        <taxon>Amorphaceae</taxon>
        <taxon>Acuticoccus</taxon>
    </lineage>
</organism>
<evidence type="ECO:0000313" key="7">
    <source>
        <dbReference type="EMBL" id="MBJ3774183.1"/>
    </source>
</evidence>
<dbReference type="SUPFAM" id="SSF53850">
    <property type="entry name" value="Periplasmic binding protein-like II"/>
    <property type="match status" value="1"/>
</dbReference>
<dbReference type="PROSITE" id="PS50931">
    <property type="entry name" value="HTH_LYSR"/>
    <property type="match status" value="1"/>
</dbReference>
<dbReference type="EMBL" id="JAEKJA010000001">
    <property type="protein sequence ID" value="MBJ3774183.1"/>
    <property type="molecule type" value="Genomic_DNA"/>
</dbReference>
<accession>A0A934ICT1</accession>
<dbReference type="CDD" id="cd08411">
    <property type="entry name" value="PBP2_OxyR"/>
    <property type="match status" value="1"/>
</dbReference>
<dbReference type="Pfam" id="PF03466">
    <property type="entry name" value="LysR_substrate"/>
    <property type="match status" value="1"/>
</dbReference>
<keyword evidence="3" id="KW-0238">DNA-binding</keyword>
<comment type="caution">
    <text evidence="7">The sequence shown here is derived from an EMBL/GenBank/DDBJ whole genome shotgun (WGS) entry which is preliminary data.</text>
</comment>
<dbReference type="Proteomes" id="UP000609531">
    <property type="component" value="Unassembled WGS sequence"/>
</dbReference>
<comment type="similarity">
    <text evidence="1">Belongs to the LysR transcriptional regulatory family.</text>
</comment>